<feature type="transmembrane region" description="Helical" evidence="1">
    <location>
        <begin position="186"/>
        <end position="206"/>
    </location>
</feature>
<dbReference type="EMBL" id="JXJW01000006">
    <property type="protein sequence ID" value="PCS07529.1"/>
    <property type="molecule type" value="Genomic_DNA"/>
</dbReference>
<dbReference type="RefSeq" id="WP_096814171.1">
    <property type="nucleotide sequence ID" value="NZ_JXJW01000006.1"/>
</dbReference>
<reference evidence="2 3" key="1">
    <citation type="submission" date="2014-12" db="EMBL/GenBank/DDBJ databases">
        <title>Draft genome sequences of 10 type strains of Lactococcus.</title>
        <authorList>
            <person name="Sun Z."/>
            <person name="Zhong Z."/>
            <person name="Liu W."/>
            <person name="Zhang W."/>
            <person name="Zhang H."/>
        </authorList>
    </citation>
    <scope>NUCLEOTIDE SEQUENCE [LARGE SCALE GENOMIC DNA]</scope>
    <source>
        <strain evidence="2 3">DSM 6634</strain>
    </source>
</reference>
<keyword evidence="1" id="KW-0812">Transmembrane</keyword>
<feature type="transmembrane region" description="Helical" evidence="1">
    <location>
        <begin position="400"/>
        <end position="420"/>
    </location>
</feature>
<feature type="transmembrane region" description="Helical" evidence="1">
    <location>
        <begin position="501"/>
        <end position="523"/>
    </location>
</feature>
<evidence type="ECO:0000256" key="1">
    <source>
        <dbReference type="SAM" id="Phobius"/>
    </source>
</evidence>
<gene>
    <name evidence="2" type="ORF">RU86_GL001967</name>
</gene>
<feature type="transmembrane region" description="Helical" evidence="1">
    <location>
        <begin position="464"/>
        <end position="480"/>
    </location>
</feature>
<dbReference type="InterPro" id="IPR018674">
    <property type="entry name" value="DUF2142_membrane"/>
</dbReference>
<sequence length="529" mass="59620">MKKKINGCMQNAYKNKYIFLTLTVLLFVSHFMVRSKVDWPMRYMIPAFLVLIVLMFVLNFNDVKKIPRNAFYIILLIGSLNSLILPAGTGLDEQAHYANAMQIADGHFINLVDKTEFYKVSPDAAFNPEGQVDKYNLYSRDWLQLKHKKSDYSVIKEKNYNIANPVFIPSAIGIKIGRILSPYVFVSYYLGRMFNILALATMAYFAIKKSKQYAIALFGVSTIPICLWISAGYNYDSFYYGLTLLAISWLINMFDNENKIQLKDIIVYSIFSCLLVLAKAPMVSIVILPLFISKSYYQSAKIKLVSFIPIALTILLSGMWLAQTRLFSIFGYVSSAAADVDTGKVSNLTYFLAHLKDSIEVFIRTFFNVIGQNSFMQIGSPNGHLQAPFLPVDHAVLNNTNIVIFIVMILITSFVVNVELPTYFKTILITINVFIIFATIYAIAGDSRVYSQGEPVVEGIQGRYLFITMTSLPVLLSTPIKKIFGLGSATSAIDVKIEEHICAVVMKLCLFGALLTTYTYFYVTGDLIF</sequence>
<feature type="transmembrane region" description="Helical" evidence="1">
    <location>
        <begin position="266"/>
        <end position="292"/>
    </location>
</feature>
<dbReference type="AlphaFoldDB" id="A0A2A5S247"/>
<evidence type="ECO:0000313" key="2">
    <source>
        <dbReference type="EMBL" id="PCS07529.1"/>
    </source>
</evidence>
<dbReference type="Pfam" id="PF09913">
    <property type="entry name" value="DUF2142"/>
    <property type="match status" value="1"/>
</dbReference>
<keyword evidence="1" id="KW-0472">Membrane</keyword>
<feature type="transmembrane region" description="Helical" evidence="1">
    <location>
        <begin position="70"/>
        <end position="91"/>
    </location>
</feature>
<feature type="transmembrane region" description="Helical" evidence="1">
    <location>
        <begin position="12"/>
        <end position="33"/>
    </location>
</feature>
<keyword evidence="3" id="KW-1185">Reference proteome</keyword>
<organism evidence="2 3">
    <name type="scientific">Pseudolactococcus piscium</name>
    <dbReference type="NCBI Taxonomy" id="1364"/>
    <lineage>
        <taxon>Bacteria</taxon>
        <taxon>Bacillati</taxon>
        <taxon>Bacillota</taxon>
        <taxon>Bacilli</taxon>
        <taxon>Lactobacillales</taxon>
        <taxon>Streptococcaceae</taxon>
        <taxon>Pseudolactococcus</taxon>
    </lineage>
</organism>
<feature type="transmembrane region" description="Helical" evidence="1">
    <location>
        <begin position="304"/>
        <end position="322"/>
    </location>
</feature>
<feature type="transmembrane region" description="Helical" evidence="1">
    <location>
        <begin position="427"/>
        <end position="444"/>
    </location>
</feature>
<dbReference type="Proteomes" id="UP000218282">
    <property type="component" value="Unassembled WGS sequence"/>
</dbReference>
<keyword evidence="1" id="KW-1133">Transmembrane helix</keyword>
<feature type="transmembrane region" description="Helical" evidence="1">
    <location>
        <begin position="39"/>
        <end position="58"/>
    </location>
</feature>
<comment type="caution">
    <text evidence="2">The sequence shown here is derived from an EMBL/GenBank/DDBJ whole genome shotgun (WGS) entry which is preliminary data.</text>
</comment>
<evidence type="ECO:0000313" key="3">
    <source>
        <dbReference type="Proteomes" id="UP000218282"/>
    </source>
</evidence>
<feature type="transmembrane region" description="Helical" evidence="1">
    <location>
        <begin position="213"/>
        <end position="231"/>
    </location>
</feature>
<protein>
    <recommendedName>
        <fullName evidence="4">DUF2142 domain-containing protein</fullName>
    </recommendedName>
</protein>
<evidence type="ECO:0008006" key="4">
    <source>
        <dbReference type="Google" id="ProtNLM"/>
    </source>
</evidence>
<accession>A0A2A5S247</accession>
<proteinExistence type="predicted"/>
<name>A0A2A5S247_9LACT</name>